<dbReference type="STRING" id="929558.SMGD1_0814"/>
<organism evidence="6 7">
    <name type="scientific">Sulfurimonas gotlandica (strain DSM 19862 / JCM 16533 / GD1)</name>
    <dbReference type="NCBI Taxonomy" id="929558"/>
    <lineage>
        <taxon>Bacteria</taxon>
        <taxon>Pseudomonadati</taxon>
        <taxon>Campylobacterota</taxon>
        <taxon>Epsilonproteobacteria</taxon>
        <taxon>Campylobacterales</taxon>
        <taxon>Sulfurimonadaceae</taxon>
        <taxon>Sulfurimonas</taxon>
    </lineage>
</organism>
<evidence type="ECO:0000256" key="3">
    <source>
        <dbReference type="ARBA" id="ARBA00022845"/>
    </source>
</evidence>
<dbReference type="PANTHER" id="PTHR39190:SF1">
    <property type="entry name" value="FLAGELLAR ASSEMBLY FACTOR FLIW"/>
    <property type="match status" value="1"/>
</dbReference>
<evidence type="ECO:0000256" key="4">
    <source>
        <dbReference type="ARBA" id="ARBA00023186"/>
    </source>
</evidence>
<dbReference type="Gene3D" id="2.30.290.10">
    <property type="entry name" value="BH3618-like"/>
    <property type="match status" value="1"/>
</dbReference>
<accession>B6BM81</accession>
<evidence type="ECO:0000313" key="7">
    <source>
        <dbReference type="Proteomes" id="UP000006431"/>
    </source>
</evidence>
<accession>H1FX31</accession>
<comment type="subunit">
    <text evidence="5">Interacts with translational regulator CsrA and flagellin(s).</text>
</comment>
<keyword evidence="6" id="KW-0282">Flagellum</keyword>
<dbReference type="InterPro" id="IPR003775">
    <property type="entry name" value="Flagellar_assembly_factor_FliW"/>
</dbReference>
<reference evidence="6 7" key="1">
    <citation type="journal article" date="2012" name="Proc. Natl. Acad. Sci. U.S.A.">
        <title>Genome and physiology of a model Epsilonproteobacterium responsible for sulfide detoxification in marine oxygen depletion zones.</title>
        <authorList>
            <person name="Grote J."/>
            <person name="Schott T."/>
            <person name="Bruckner C.G."/>
            <person name="Glockner F.O."/>
            <person name="Jost G."/>
            <person name="Teeling H."/>
            <person name="Labrenz M."/>
            <person name="Jurgens K."/>
        </authorList>
    </citation>
    <scope>NUCLEOTIDE SEQUENCE [LARGE SCALE GENOMIC DNA]</scope>
    <source>
        <strain evidence="6 7">GD1</strain>
    </source>
</reference>
<dbReference type="HOGENOM" id="CLU_112356_2_0_7"/>
<keyword evidence="6" id="KW-0969">Cilium</keyword>
<dbReference type="PATRIC" id="fig|929558.5.peg.813"/>
<keyword evidence="1 5" id="KW-0963">Cytoplasm</keyword>
<evidence type="ECO:0000256" key="5">
    <source>
        <dbReference type="HAMAP-Rule" id="MF_01185"/>
    </source>
</evidence>
<comment type="function">
    <text evidence="5">Acts as an anti-CsrA protein, binds CsrA and prevents it from repressing translation of its target genes, one of which is flagellin. Binds to flagellin and participates in the assembly of the flagellum.</text>
</comment>
<dbReference type="NCBIfam" id="NF009790">
    <property type="entry name" value="PRK13282.1"/>
    <property type="match status" value="1"/>
</dbReference>
<keyword evidence="4 5" id="KW-0143">Chaperone</keyword>
<dbReference type="HAMAP" id="MF_01185">
    <property type="entry name" value="FliW"/>
    <property type="match status" value="1"/>
</dbReference>
<keyword evidence="6" id="KW-0966">Cell projection</keyword>
<proteinExistence type="inferred from homology"/>
<dbReference type="EMBL" id="AFRZ01000001">
    <property type="protein sequence ID" value="EHP29341.1"/>
    <property type="molecule type" value="Genomic_DNA"/>
</dbReference>
<evidence type="ECO:0000256" key="1">
    <source>
        <dbReference type="ARBA" id="ARBA00022490"/>
    </source>
</evidence>
<dbReference type="RefSeq" id="WP_008338894.1">
    <property type="nucleotide sequence ID" value="NZ_AFRZ01000001.1"/>
</dbReference>
<comment type="similarity">
    <text evidence="5">Belongs to the FliW family.</text>
</comment>
<comment type="caution">
    <text evidence="6">The sequence shown here is derived from an EMBL/GenBank/DDBJ whole genome shotgun (WGS) entry which is preliminary data.</text>
</comment>
<name>B6BM81_SULGG</name>
<dbReference type="Pfam" id="PF02623">
    <property type="entry name" value="FliW"/>
    <property type="match status" value="1"/>
</dbReference>
<dbReference type="Proteomes" id="UP000006431">
    <property type="component" value="Unassembled WGS sequence"/>
</dbReference>
<keyword evidence="3 5" id="KW-0810">Translation regulation</keyword>
<sequence length="126" mass="14387">MKFDISVPLLGFEDTKQVELQKIDDVFMKMVSCEDEHISFTLIDPFVLREYDFEVPNNVKDIMEIDEKSNLLILNIVLIQTPIESSVVNFIGPLIFNTDNNRAAQIILGESTKYGVAEKISTFLNK</sequence>
<gene>
    <name evidence="5 6" type="primary">fliW</name>
    <name evidence="6" type="ORF">SMGD1_0814</name>
</gene>
<comment type="subcellular location">
    <subcellularLocation>
        <location evidence="5">Cytoplasm</location>
    </subcellularLocation>
</comment>
<protein>
    <recommendedName>
        <fullName evidence="5">Flagellar assembly factor FliW</fullName>
    </recommendedName>
</protein>
<dbReference type="GO" id="GO:0005737">
    <property type="term" value="C:cytoplasm"/>
    <property type="evidence" value="ECO:0007669"/>
    <property type="project" value="UniProtKB-SubCell"/>
</dbReference>
<keyword evidence="2 5" id="KW-1005">Bacterial flagellum biogenesis</keyword>
<dbReference type="SUPFAM" id="SSF141457">
    <property type="entry name" value="BH3618-like"/>
    <property type="match status" value="1"/>
</dbReference>
<dbReference type="InterPro" id="IPR024046">
    <property type="entry name" value="Flagellar_assmbl_FliW_dom_sf"/>
</dbReference>
<keyword evidence="7" id="KW-1185">Reference proteome</keyword>
<dbReference type="OrthoDB" id="5372942at2"/>
<dbReference type="GO" id="GO:0044780">
    <property type="term" value="P:bacterial-type flagellum assembly"/>
    <property type="evidence" value="ECO:0007669"/>
    <property type="project" value="UniProtKB-UniRule"/>
</dbReference>
<dbReference type="PANTHER" id="PTHR39190">
    <property type="entry name" value="FLAGELLAR ASSEMBLY FACTOR FLIW"/>
    <property type="match status" value="1"/>
</dbReference>
<evidence type="ECO:0000256" key="2">
    <source>
        <dbReference type="ARBA" id="ARBA00022795"/>
    </source>
</evidence>
<dbReference type="GO" id="GO:0006417">
    <property type="term" value="P:regulation of translation"/>
    <property type="evidence" value="ECO:0007669"/>
    <property type="project" value="UniProtKB-KW"/>
</dbReference>
<dbReference type="AlphaFoldDB" id="B6BM81"/>
<evidence type="ECO:0000313" key="6">
    <source>
        <dbReference type="EMBL" id="EHP29341.1"/>
    </source>
</evidence>
<dbReference type="eggNOG" id="COG1699">
    <property type="taxonomic scope" value="Bacteria"/>
</dbReference>